<dbReference type="Proteomes" id="UP001292094">
    <property type="component" value="Unassembled WGS sequence"/>
</dbReference>
<name>A0AAE1PQ40_9EUCA</name>
<evidence type="ECO:0000313" key="2">
    <source>
        <dbReference type="EMBL" id="KAK4311032.1"/>
    </source>
</evidence>
<dbReference type="AlphaFoldDB" id="A0AAE1PQ40"/>
<proteinExistence type="predicted"/>
<organism evidence="2 3">
    <name type="scientific">Petrolisthes manimaculis</name>
    <dbReference type="NCBI Taxonomy" id="1843537"/>
    <lineage>
        <taxon>Eukaryota</taxon>
        <taxon>Metazoa</taxon>
        <taxon>Ecdysozoa</taxon>
        <taxon>Arthropoda</taxon>
        <taxon>Crustacea</taxon>
        <taxon>Multicrustacea</taxon>
        <taxon>Malacostraca</taxon>
        <taxon>Eumalacostraca</taxon>
        <taxon>Eucarida</taxon>
        <taxon>Decapoda</taxon>
        <taxon>Pleocyemata</taxon>
        <taxon>Anomura</taxon>
        <taxon>Galatheoidea</taxon>
        <taxon>Porcellanidae</taxon>
        <taxon>Petrolisthes</taxon>
    </lineage>
</organism>
<evidence type="ECO:0000256" key="1">
    <source>
        <dbReference type="SAM" id="MobiDB-lite"/>
    </source>
</evidence>
<accession>A0AAE1PQ40</accession>
<feature type="region of interest" description="Disordered" evidence="1">
    <location>
        <begin position="70"/>
        <end position="90"/>
    </location>
</feature>
<reference evidence="2" key="1">
    <citation type="submission" date="2023-11" db="EMBL/GenBank/DDBJ databases">
        <title>Genome assemblies of two species of porcelain crab, Petrolisthes cinctipes and Petrolisthes manimaculis (Anomura: Porcellanidae).</title>
        <authorList>
            <person name="Angst P."/>
        </authorList>
    </citation>
    <scope>NUCLEOTIDE SEQUENCE</scope>
    <source>
        <strain evidence="2">PB745_02</strain>
        <tissue evidence="2">Gill</tissue>
    </source>
</reference>
<protein>
    <submittedName>
        <fullName evidence="2">Uncharacterized protein</fullName>
    </submittedName>
</protein>
<comment type="caution">
    <text evidence="2">The sequence shown here is derived from an EMBL/GenBank/DDBJ whole genome shotgun (WGS) entry which is preliminary data.</text>
</comment>
<dbReference type="EMBL" id="JAWZYT010001564">
    <property type="protein sequence ID" value="KAK4311032.1"/>
    <property type="molecule type" value="Genomic_DNA"/>
</dbReference>
<evidence type="ECO:0000313" key="3">
    <source>
        <dbReference type="Proteomes" id="UP001292094"/>
    </source>
</evidence>
<sequence>MKDDMSGPTPPTLSLLIMPYKNNKEGAAGRYGGQERGRRHIRTHGHTERHSSNNAVDHAHLAMEWDYEETEGTTSLTADPPSQYISSICC</sequence>
<gene>
    <name evidence="2" type="ORF">Pmani_017447</name>
</gene>
<keyword evidence="3" id="KW-1185">Reference proteome</keyword>